<evidence type="ECO:0000313" key="2">
    <source>
        <dbReference type="Proteomes" id="UP001262410"/>
    </source>
</evidence>
<dbReference type="EC" id="3.1.2.-" evidence="1"/>
<dbReference type="EMBL" id="JAVDPW010000009">
    <property type="protein sequence ID" value="MDR6292683.1"/>
    <property type="molecule type" value="Genomic_DNA"/>
</dbReference>
<comment type="caution">
    <text evidence="1">The sequence shown here is derived from an EMBL/GenBank/DDBJ whole genome shotgun (WGS) entry which is preliminary data.</text>
</comment>
<dbReference type="Proteomes" id="UP001262410">
    <property type="component" value="Unassembled WGS sequence"/>
</dbReference>
<keyword evidence="2" id="KW-1185">Reference proteome</keyword>
<dbReference type="GO" id="GO:0016787">
    <property type="term" value="F:hydrolase activity"/>
    <property type="evidence" value="ECO:0007669"/>
    <property type="project" value="UniProtKB-KW"/>
</dbReference>
<dbReference type="Pfam" id="PF13279">
    <property type="entry name" value="4HBT_2"/>
    <property type="match status" value="1"/>
</dbReference>
<organism evidence="1 2">
    <name type="scientific">Inquilinus ginsengisoli</name>
    <dbReference type="NCBI Taxonomy" id="363840"/>
    <lineage>
        <taxon>Bacteria</taxon>
        <taxon>Pseudomonadati</taxon>
        <taxon>Pseudomonadota</taxon>
        <taxon>Alphaproteobacteria</taxon>
        <taxon>Rhodospirillales</taxon>
        <taxon>Rhodospirillaceae</taxon>
        <taxon>Inquilinus</taxon>
    </lineage>
</organism>
<proteinExistence type="predicted"/>
<accession>A0ABU1JVP3</accession>
<evidence type="ECO:0000313" key="1">
    <source>
        <dbReference type="EMBL" id="MDR6292683.1"/>
    </source>
</evidence>
<dbReference type="CDD" id="cd00586">
    <property type="entry name" value="4HBT"/>
    <property type="match status" value="1"/>
</dbReference>
<keyword evidence="1" id="KW-0378">Hydrolase</keyword>
<dbReference type="RefSeq" id="WP_309798985.1">
    <property type="nucleotide sequence ID" value="NZ_JAVDPW010000009.1"/>
</dbReference>
<name>A0ABU1JVP3_9PROT</name>
<sequence length="165" mass="18361">MQMPANNPTGRPDQAAIDTPLRLHREAVPADWTDYNGHLNDGYYAVIFSHATDAFLEYAGIDSAYRARSRRTVFTGEMKIRYRHEVRAGDEVAIETRLTALDAKRFTLQHRMVHAATGTVVADSEVLNLSIDATGPKVAPFEAEIHDRLSEIRTAHEAAAEDEKG</sequence>
<dbReference type="SUPFAM" id="SSF54637">
    <property type="entry name" value="Thioesterase/thiol ester dehydrase-isomerase"/>
    <property type="match status" value="1"/>
</dbReference>
<dbReference type="Gene3D" id="3.10.129.10">
    <property type="entry name" value="Hotdog Thioesterase"/>
    <property type="match status" value="1"/>
</dbReference>
<protein>
    <submittedName>
        <fullName evidence="1">Acyl-CoA thioester hydrolase</fullName>
        <ecNumber evidence="1">3.1.2.-</ecNumber>
    </submittedName>
</protein>
<dbReference type="PANTHER" id="PTHR31793:SF2">
    <property type="entry name" value="BLR1345 PROTEIN"/>
    <property type="match status" value="1"/>
</dbReference>
<dbReference type="InterPro" id="IPR029069">
    <property type="entry name" value="HotDog_dom_sf"/>
</dbReference>
<dbReference type="InterPro" id="IPR050563">
    <property type="entry name" value="4-hydroxybenzoyl-CoA_TE"/>
</dbReference>
<reference evidence="1 2" key="1">
    <citation type="submission" date="2023-07" db="EMBL/GenBank/DDBJ databases">
        <title>Sorghum-associated microbial communities from plants grown in Nebraska, USA.</title>
        <authorList>
            <person name="Schachtman D."/>
        </authorList>
    </citation>
    <scope>NUCLEOTIDE SEQUENCE [LARGE SCALE GENOMIC DNA]</scope>
    <source>
        <strain evidence="1 2">584</strain>
    </source>
</reference>
<gene>
    <name evidence="1" type="ORF">E9232_005223</name>
</gene>
<dbReference type="PANTHER" id="PTHR31793">
    <property type="entry name" value="4-HYDROXYBENZOYL-COA THIOESTERASE FAMILY MEMBER"/>
    <property type="match status" value="1"/>
</dbReference>